<dbReference type="EMBL" id="UOFO01000030">
    <property type="protein sequence ID" value="VAW83964.1"/>
    <property type="molecule type" value="Genomic_DNA"/>
</dbReference>
<accession>A0A3B0ZRB5</accession>
<keyword evidence="1" id="KW-0812">Transmembrane</keyword>
<proteinExistence type="predicted"/>
<feature type="transmembrane region" description="Helical" evidence="1">
    <location>
        <begin position="55"/>
        <end position="75"/>
    </location>
</feature>
<gene>
    <name evidence="2" type="ORF">MNBD_GAMMA16-1783</name>
</gene>
<name>A0A3B0ZRB5_9ZZZZ</name>
<organism evidence="2">
    <name type="scientific">hydrothermal vent metagenome</name>
    <dbReference type="NCBI Taxonomy" id="652676"/>
    <lineage>
        <taxon>unclassified sequences</taxon>
        <taxon>metagenomes</taxon>
        <taxon>ecological metagenomes</taxon>
    </lineage>
</organism>
<evidence type="ECO:0000256" key="1">
    <source>
        <dbReference type="SAM" id="Phobius"/>
    </source>
</evidence>
<evidence type="ECO:0000313" key="2">
    <source>
        <dbReference type="EMBL" id="VAW83964.1"/>
    </source>
</evidence>
<keyword evidence="1" id="KW-1133">Transmembrane helix</keyword>
<reference evidence="2" key="1">
    <citation type="submission" date="2018-06" db="EMBL/GenBank/DDBJ databases">
        <authorList>
            <person name="Zhirakovskaya E."/>
        </authorList>
    </citation>
    <scope>NUCLEOTIDE SEQUENCE</scope>
</reference>
<sequence>MWIEKLAGQYYIDIAPIFFTALQSKPVLDCYYSSAPTIVGEESTIQQGKMMKRSITTVGLGVILAALIISTPLLAANDPSIKGSLRENIQQSMTHFIDQQTIDQHLYVYDAVKGKLLQLTLEKLHSGIVKKGDFYVSCADFVDQNGNKIDIDFMVRKGKNRLITTQALVHSINGKKRQYHLEML</sequence>
<protein>
    <submittedName>
        <fullName evidence="2">Uncharacterized protein</fullName>
    </submittedName>
</protein>
<dbReference type="AlphaFoldDB" id="A0A3B0ZRB5"/>
<keyword evidence="1" id="KW-0472">Membrane</keyword>